<reference evidence="1" key="1">
    <citation type="submission" date="2021-01" db="EMBL/GenBank/DDBJ databases">
        <title>Phytophthora aleatoria, a newly-described species from Pinus radiata is distinct from Phytophthora cactorum isolates based on comparative genomics.</title>
        <authorList>
            <person name="Mcdougal R."/>
            <person name="Panda P."/>
            <person name="Williams N."/>
            <person name="Studholme D.J."/>
        </authorList>
    </citation>
    <scope>NUCLEOTIDE SEQUENCE</scope>
    <source>
        <strain evidence="1">NZFS 4037</strain>
    </source>
</reference>
<dbReference type="EMBL" id="JAENGY010001568">
    <property type="protein sequence ID" value="KAG6948385.1"/>
    <property type="molecule type" value="Genomic_DNA"/>
</dbReference>
<organism evidence="1 2">
    <name type="scientific">Phytophthora aleatoria</name>
    <dbReference type="NCBI Taxonomy" id="2496075"/>
    <lineage>
        <taxon>Eukaryota</taxon>
        <taxon>Sar</taxon>
        <taxon>Stramenopiles</taxon>
        <taxon>Oomycota</taxon>
        <taxon>Peronosporomycetes</taxon>
        <taxon>Peronosporales</taxon>
        <taxon>Peronosporaceae</taxon>
        <taxon>Phytophthora</taxon>
    </lineage>
</organism>
<evidence type="ECO:0000313" key="2">
    <source>
        <dbReference type="Proteomes" id="UP000709295"/>
    </source>
</evidence>
<dbReference type="Proteomes" id="UP000709295">
    <property type="component" value="Unassembled WGS sequence"/>
</dbReference>
<gene>
    <name evidence="1" type="ORF">JG688_00015121</name>
</gene>
<dbReference type="AlphaFoldDB" id="A0A8J5M2W4"/>
<protein>
    <submittedName>
        <fullName evidence="1">Uncharacterized protein</fullName>
    </submittedName>
</protein>
<sequence length="78" mass="8907">METLLQAASSYTTLRKLTRETPYRSWKHLYTARVATVCKGIWFSMTTTAIAAHQPFKLMKVQLGNYNQVGRDVVKSIV</sequence>
<evidence type="ECO:0000313" key="1">
    <source>
        <dbReference type="EMBL" id="KAG6948385.1"/>
    </source>
</evidence>
<name>A0A8J5M2W4_9STRA</name>
<proteinExistence type="predicted"/>
<accession>A0A8J5M2W4</accession>
<keyword evidence="2" id="KW-1185">Reference proteome</keyword>
<comment type="caution">
    <text evidence="1">The sequence shown here is derived from an EMBL/GenBank/DDBJ whole genome shotgun (WGS) entry which is preliminary data.</text>
</comment>